<reference evidence="2 3" key="1">
    <citation type="submission" date="2018-08" db="EMBL/GenBank/DDBJ databases">
        <title>Flavobacterium tibetense sp. nov., isolated from a wetland YonghuCo on Tibetan Plateau.</title>
        <authorList>
            <person name="Phurbu D."/>
            <person name="Lu H."/>
            <person name="Xing P."/>
        </authorList>
    </citation>
    <scope>NUCLEOTIDE SEQUENCE [LARGE SCALE GENOMIC DNA]</scope>
    <source>
        <strain evidence="2 3">DJC</strain>
    </source>
</reference>
<feature type="domain" description="ChrR-like cupin" evidence="1">
    <location>
        <begin position="103"/>
        <end position="194"/>
    </location>
</feature>
<dbReference type="CDD" id="cd20301">
    <property type="entry name" value="cupin_ChrR"/>
    <property type="match status" value="1"/>
</dbReference>
<proteinExistence type="predicted"/>
<protein>
    <submittedName>
        <fullName evidence="2">Transcriptional regulator</fullName>
    </submittedName>
</protein>
<dbReference type="InterPro" id="IPR041916">
    <property type="entry name" value="Anti_sigma_zinc_sf"/>
</dbReference>
<accession>A0A411YZH4</accession>
<evidence type="ECO:0000313" key="2">
    <source>
        <dbReference type="EMBL" id="RGP36205.1"/>
    </source>
</evidence>
<keyword evidence="3" id="KW-1185">Reference proteome</keyword>
<dbReference type="InterPro" id="IPR012807">
    <property type="entry name" value="Anti-sigma_ChrR"/>
</dbReference>
<dbReference type="SUPFAM" id="SSF51182">
    <property type="entry name" value="RmlC-like cupins"/>
    <property type="match status" value="1"/>
</dbReference>
<dbReference type="EMBL" id="QWEY01000009">
    <property type="protein sequence ID" value="RGP36205.1"/>
    <property type="molecule type" value="Genomic_DNA"/>
</dbReference>
<dbReference type="Pfam" id="PF12973">
    <property type="entry name" value="Cupin_7"/>
    <property type="match status" value="1"/>
</dbReference>
<dbReference type="InterPro" id="IPR011051">
    <property type="entry name" value="RmlC_Cupin_sf"/>
</dbReference>
<dbReference type="Gene3D" id="1.10.10.1320">
    <property type="entry name" value="Anti-sigma factor, zinc-finger domain"/>
    <property type="match status" value="1"/>
</dbReference>
<evidence type="ECO:0000313" key="3">
    <source>
        <dbReference type="Proteomes" id="UP000284547"/>
    </source>
</evidence>
<dbReference type="NCBIfam" id="TIGR02451">
    <property type="entry name" value="anti_sig_ChrR"/>
    <property type="match status" value="1"/>
</dbReference>
<dbReference type="RefSeq" id="WP_118154241.1">
    <property type="nucleotide sequence ID" value="NZ_QWEY01000009.1"/>
</dbReference>
<comment type="caution">
    <text evidence="2">The sequence shown here is derived from an EMBL/GenBank/DDBJ whole genome shotgun (WGS) entry which is preliminary data.</text>
</comment>
<dbReference type="OrthoDB" id="2988517at2"/>
<dbReference type="InterPro" id="IPR025979">
    <property type="entry name" value="ChrR-like_cupin_dom"/>
</dbReference>
<dbReference type="Proteomes" id="UP000284547">
    <property type="component" value="Unassembled WGS sequence"/>
</dbReference>
<gene>
    <name evidence="2" type="ORF">D1012_15550</name>
</gene>
<organism evidence="2 3">
    <name type="scientific">Pseudotabrizicola alkalilacus</name>
    <dbReference type="NCBI Taxonomy" id="2305252"/>
    <lineage>
        <taxon>Bacteria</taxon>
        <taxon>Pseudomonadati</taxon>
        <taxon>Pseudomonadota</taxon>
        <taxon>Alphaproteobacteria</taxon>
        <taxon>Rhodobacterales</taxon>
        <taxon>Paracoccaceae</taxon>
        <taxon>Pseudotabrizicola</taxon>
    </lineage>
</organism>
<dbReference type="Gene3D" id="2.60.120.10">
    <property type="entry name" value="Jelly Rolls"/>
    <property type="match status" value="1"/>
</dbReference>
<dbReference type="InterPro" id="IPR014710">
    <property type="entry name" value="RmlC-like_jellyroll"/>
</dbReference>
<dbReference type="AlphaFoldDB" id="A0A411YZH4"/>
<evidence type="ECO:0000259" key="1">
    <source>
        <dbReference type="Pfam" id="PF12973"/>
    </source>
</evidence>
<sequence>MKIKHHLSDELLMAYAAAELPEAFNLVIAAHLSLCDECRARSMAFDALGGAVIEDSTCEMAAGSLEACLSRIDGLEQTEVPVAQPAGAVLPAPVQDYVGGGLEAVKWRSLGMGVRQAILRTGDKGASARLLYIPAGAAMPDHGHRGLELTLVLQGAFRDEADRFGRGDIEIADDTVEHTPVAEAGEACICLVATQGALKFNALLPRLAQPFFRI</sequence>
<name>A0A411YZH4_9RHOB</name>